<evidence type="ECO:0000313" key="1">
    <source>
        <dbReference type="EMBL" id="GAA2359370.1"/>
    </source>
</evidence>
<reference evidence="2" key="1">
    <citation type="journal article" date="2019" name="Int. J. Syst. Evol. Microbiol.">
        <title>The Global Catalogue of Microorganisms (GCM) 10K type strain sequencing project: providing services to taxonomists for standard genome sequencing and annotation.</title>
        <authorList>
            <consortium name="The Broad Institute Genomics Platform"/>
            <consortium name="The Broad Institute Genome Sequencing Center for Infectious Disease"/>
            <person name="Wu L."/>
            <person name="Ma J."/>
        </authorList>
    </citation>
    <scope>NUCLEOTIDE SEQUENCE [LARGE SCALE GENOMIC DNA]</scope>
    <source>
        <strain evidence="2">JCM 4316</strain>
    </source>
</reference>
<dbReference type="RefSeq" id="WP_346177219.1">
    <property type="nucleotide sequence ID" value="NZ_BAAASD010000029.1"/>
</dbReference>
<keyword evidence="2" id="KW-1185">Reference proteome</keyword>
<gene>
    <name evidence="1" type="ORF">GCM10010246_56830</name>
</gene>
<accession>A0ABP5TS24</accession>
<dbReference type="EMBL" id="BAAASD010000029">
    <property type="protein sequence ID" value="GAA2359370.1"/>
    <property type="molecule type" value="Genomic_DNA"/>
</dbReference>
<name>A0ABP5TS24_9ACTN</name>
<dbReference type="Proteomes" id="UP001500253">
    <property type="component" value="Unassembled WGS sequence"/>
</dbReference>
<sequence>MLHARTVSTLNFADASGPEDAGDYMWWEDLCQLEMDQEKYEEERAAEARRLRSSARKLLEKAAGESTPADRERLVEQVRRLLWQANDPLPQRRQALEHREQITMRSCGRPAVLVRPSLPRLREVYHRDETCGLISGDGRYLNKAGWTPVGEAEASGYRPCARCGG</sequence>
<comment type="caution">
    <text evidence="1">The sequence shown here is derived from an EMBL/GenBank/DDBJ whole genome shotgun (WGS) entry which is preliminary data.</text>
</comment>
<protein>
    <submittedName>
        <fullName evidence="1">Uncharacterized protein</fullName>
    </submittedName>
</protein>
<evidence type="ECO:0000313" key="2">
    <source>
        <dbReference type="Proteomes" id="UP001500253"/>
    </source>
</evidence>
<organism evidence="1 2">
    <name type="scientific">Streptomyces cuspidosporus</name>
    <dbReference type="NCBI Taxonomy" id="66882"/>
    <lineage>
        <taxon>Bacteria</taxon>
        <taxon>Bacillati</taxon>
        <taxon>Actinomycetota</taxon>
        <taxon>Actinomycetes</taxon>
        <taxon>Kitasatosporales</taxon>
        <taxon>Streptomycetaceae</taxon>
        <taxon>Streptomyces</taxon>
    </lineage>
</organism>
<proteinExistence type="predicted"/>